<evidence type="ECO:0000259" key="3">
    <source>
        <dbReference type="Pfam" id="PF13579"/>
    </source>
</evidence>
<dbReference type="Gene3D" id="3.40.50.2000">
    <property type="entry name" value="Glycogen Phosphorylase B"/>
    <property type="match status" value="4"/>
</dbReference>
<dbReference type="Pfam" id="PF00534">
    <property type="entry name" value="Glycos_transf_1"/>
    <property type="match status" value="1"/>
</dbReference>
<proteinExistence type="predicted"/>
<dbReference type="SUPFAM" id="SSF53756">
    <property type="entry name" value="UDP-Glycosyltransferase/glycogen phosphorylase"/>
    <property type="match status" value="3"/>
</dbReference>
<reference evidence="4 5" key="1">
    <citation type="submission" date="2020-11" db="EMBL/GenBank/DDBJ databases">
        <title>Complete genome sequence for Salinimonas sp. strain G2-b.</title>
        <authorList>
            <person name="Park S.-J."/>
        </authorList>
    </citation>
    <scope>NUCLEOTIDE SEQUENCE [LARGE SCALE GENOMIC DNA]</scope>
    <source>
        <strain evidence="4 5">G2-b</strain>
    </source>
</reference>
<feature type="domain" description="Glycosyl transferase family 1" evidence="2">
    <location>
        <begin position="235"/>
        <end position="401"/>
    </location>
</feature>
<feature type="domain" description="Glycosyltransferase subfamily 4-like N-terminal" evidence="3">
    <location>
        <begin position="44"/>
        <end position="222"/>
    </location>
</feature>
<dbReference type="InterPro" id="IPR001296">
    <property type="entry name" value="Glyco_trans_1"/>
</dbReference>
<dbReference type="PANTHER" id="PTHR46401:SF2">
    <property type="entry name" value="GLYCOSYLTRANSFERASE WBBK-RELATED"/>
    <property type="match status" value="1"/>
</dbReference>
<protein>
    <submittedName>
        <fullName evidence="4">Glycosyltransferase</fullName>
    </submittedName>
</protein>
<keyword evidence="5" id="KW-1185">Reference proteome</keyword>
<evidence type="ECO:0000313" key="4">
    <source>
        <dbReference type="EMBL" id="QPG06018.1"/>
    </source>
</evidence>
<dbReference type="KEGG" id="smaa:IT774_01820"/>
<organism evidence="4 5">
    <name type="scientific">Salinimonas marina</name>
    <dbReference type="NCBI Taxonomy" id="2785918"/>
    <lineage>
        <taxon>Bacteria</taxon>
        <taxon>Pseudomonadati</taxon>
        <taxon>Pseudomonadota</taxon>
        <taxon>Gammaproteobacteria</taxon>
        <taxon>Alteromonadales</taxon>
        <taxon>Alteromonadaceae</taxon>
        <taxon>Alteromonas/Salinimonas group</taxon>
        <taxon>Salinimonas</taxon>
    </lineage>
</organism>
<dbReference type="PANTHER" id="PTHR46401">
    <property type="entry name" value="GLYCOSYLTRANSFERASE WBBK-RELATED"/>
    <property type="match status" value="1"/>
</dbReference>
<gene>
    <name evidence="4" type="ORF">IT774_01820</name>
</gene>
<dbReference type="Pfam" id="PF13579">
    <property type="entry name" value="Glyco_trans_4_4"/>
    <property type="match status" value="1"/>
</dbReference>
<evidence type="ECO:0000259" key="2">
    <source>
        <dbReference type="Pfam" id="PF00534"/>
    </source>
</evidence>
<dbReference type="GO" id="GO:0016757">
    <property type="term" value="F:glycosyltransferase activity"/>
    <property type="evidence" value="ECO:0007669"/>
    <property type="project" value="InterPro"/>
</dbReference>
<accession>A0A7S9DYL7</accession>
<evidence type="ECO:0000313" key="5">
    <source>
        <dbReference type="Proteomes" id="UP000595095"/>
    </source>
</evidence>
<sequence>MAIKQDALVKLTKELSSVLEKPVTRGIKNRIAYIVSHGASYASNGYAVRTQGVAKALNEHGYETLCMVRPGRPWELDKDTTIGAEEIVDGVRYIHSGNDKDFIATKAEAHLKKSAEYFKELFYVYRPEFVIAASDFKIGLPALIAAKQLGIPFFNEVRGFWEMSRIAREPEYEGTNSYKRQIERDTFVAQQANAVFTLSETMRTELAKRGVDKQKVYLLPNGVSKLPVLNGVNTALKASLGIQPDEKVIGFIGSINAYEGLDTLIAACQQLIDHGNKIKLLLVGDSQPLNSVLGDKYTSNISSNLPWLIQVGRVPHEKVGDYYSLVDTIVIPRKKLRVCEVVPPLKIAEALSFNQRLVVSNLPPLLECTENYDDAQCFQAGDAIRLKETIEYTLTINPQYEKSELLFSSKIGTLVYELKKNNNSNFLVKYTDRSVEPSEQSFEYQNLPYSKTLNVNFETCFSGVRRTQWSRVKVKSTKAISVVIYPKKAITEKSVILIIRYLDKNGKEFAPKDRDSYLSKKHGYFRYLPEINNRKGLVTFNLSNDVESVVFSFLNINNEKVEIYKADIVKECRDKKLNTDLNIQHQKVFDFIHKNKIKNDKTLKSRVIIYGDISPNVLDGSSIWLTSITNIVSSNSPAILLLKDNIKNEKVVSNIKRLNQLTIIQPKDIGCIAPFDIYSATEALSLLNAHLPKLTALITRGVDFSFEISKRKDFTGMHYPYLTDFYEINDSGFSLVDEKVAKVKEIVLNARKVLYQTPDIKRKIEEILGYKADGFILPPSIPDEFIKFKNNNIANNKVINIGYAGKVQLRWGVIELIEEIERQIKKGRHIRLHIATGKIFGKGEIGSLFVQKVKQLLQQDYITLYDSLSREGAVELMSRMDLVWCYRDPILEDSTLELSTKLVETAALGKPCIAYRSNINKQFLGQDYPFLIDSLSDLTYLLESFESLKKESLESLNKLSYKISESYTFTALQRKLRDELEVVSDSPRVRKKIAVSGHDLKFIYSYISYLRTQGAEVCIDPWEWGRGVNLDISEYYSDWAEVILCEWGLANLVWHADNKKSGKKLIARLHAQEIRRKAAQFGYAVKADNVDSWIFVSPVILNKAIQMFGLDRKKVHYVPNWVGENRFFDSKSEVRTRLGMVGIVPTSKRFDRALDLVSALNSKGLKVDLYCKGHRPEDLPFMSAPGRKHELEYYQENYKRIDENPNLKGHVFFDEWGNDVEIWYRKISFILSPSDNESFHYALADGVMAGCIPIIWPWEGAEATYKKEWVIEDIEEAVEKVESFLLMSPADLRDYRIKARSFITDSYYEETVFLEFNKHIF</sequence>
<keyword evidence="1 4" id="KW-0808">Transferase</keyword>
<dbReference type="Proteomes" id="UP000595095">
    <property type="component" value="Chromosome"/>
</dbReference>
<name>A0A7S9DYL7_9ALTE</name>
<dbReference type="GO" id="GO:0009103">
    <property type="term" value="P:lipopolysaccharide biosynthetic process"/>
    <property type="evidence" value="ECO:0007669"/>
    <property type="project" value="TreeGrafter"/>
</dbReference>
<evidence type="ECO:0000256" key="1">
    <source>
        <dbReference type="ARBA" id="ARBA00022679"/>
    </source>
</evidence>
<dbReference type="InterPro" id="IPR028098">
    <property type="entry name" value="Glyco_trans_4-like_N"/>
</dbReference>
<dbReference type="EMBL" id="CP064795">
    <property type="protein sequence ID" value="QPG06018.1"/>
    <property type="molecule type" value="Genomic_DNA"/>
</dbReference>
<dbReference type="RefSeq" id="WP_195811097.1">
    <property type="nucleotide sequence ID" value="NZ_CP064795.1"/>
</dbReference>